<keyword evidence="8" id="KW-1185">Reference proteome</keyword>
<gene>
    <name evidence="9" type="primary">LOC102809003</name>
</gene>
<dbReference type="Proteomes" id="UP000694865">
    <property type="component" value="Unplaced"/>
</dbReference>
<organism evidence="8 9">
    <name type="scientific">Saccoglossus kowalevskii</name>
    <name type="common">Acorn worm</name>
    <dbReference type="NCBI Taxonomy" id="10224"/>
    <lineage>
        <taxon>Eukaryota</taxon>
        <taxon>Metazoa</taxon>
        <taxon>Hemichordata</taxon>
        <taxon>Enteropneusta</taxon>
        <taxon>Harrimaniidae</taxon>
        <taxon>Saccoglossus</taxon>
    </lineage>
</organism>
<dbReference type="PANTHER" id="PTHR10997:SF8">
    <property type="entry name" value="EXPORTIN-2"/>
    <property type="match status" value="1"/>
</dbReference>
<proteinExistence type="predicted"/>
<dbReference type="PROSITE" id="PS50166">
    <property type="entry name" value="IMPORTIN_B_NT"/>
    <property type="match status" value="1"/>
</dbReference>
<dbReference type="GeneID" id="102809003"/>
<accession>A0ABM0MG23</accession>
<dbReference type="Pfam" id="PF08506">
    <property type="entry name" value="Cse1"/>
    <property type="match status" value="1"/>
</dbReference>
<protein>
    <submittedName>
        <fullName evidence="9">Exportin-2-like</fullName>
    </submittedName>
</protein>
<evidence type="ECO:0000313" key="9">
    <source>
        <dbReference type="RefSeq" id="XP_006818964.1"/>
    </source>
</evidence>
<keyword evidence="3" id="KW-0813">Transport</keyword>
<dbReference type="InterPro" id="IPR001494">
    <property type="entry name" value="Importin-beta_N"/>
</dbReference>
<keyword evidence="4" id="KW-0963">Cytoplasm</keyword>
<sequence>MEINDANLQTLSAYLLKTLSPDVNERKPAEKFLESVEGNHGYPILLLHLIEKLDAEMTIRVSASITFKNYIKRNWRILEDFPNKISDADRQTIKTEIVGLMLRMPEQIQRQELKHLRAGFRYRHEFKSQELWTEIKMVLDNFAAPLTELFVGTMDLSKQYSNDASAIKIIYSSLTLISKLFYSLNFQDLPEYFEDNMKIWMPNFHTLLVTDNKLLHTTDTEEAGPLDKLKSQICDNIALYAQKYDEEFQPYLPNFVTAVWNLLTSTGQEVKYDLLVSNAIQFLASVAERAHYKNLFESQDTLTSICEKVIVPNMYFRDTDEELFEDNAEEYIRRDIEGSDVDTRRRAACDLVRSLCKFFEQPVTQIFSHYVSSMLQEYATDPVKHWKSKDVAVYLVTSIAAKSKTQK</sequence>
<dbReference type="SUPFAM" id="SSF48371">
    <property type="entry name" value="ARM repeat"/>
    <property type="match status" value="1"/>
</dbReference>
<evidence type="ECO:0000259" key="7">
    <source>
        <dbReference type="PROSITE" id="PS50166"/>
    </source>
</evidence>
<evidence type="ECO:0000256" key="5">
    <source>
        <dbReference type="ARBA" id="ARBA00022927"/>
    </source>
</evidence>
<feature type="non-terminal residue" evidence="9">
    <location>
        <position position="407"/>
    </location>
</feature>
<evidence type="ECO:0000256" key="3">
    <source>
        <dbReference type="ARBA" id="ARBA00022448"/>
    </source>
</evidence>
<dbReference type="InterPro" id="IPR016024">
    <property type="entry name" value="ARM-type_fold"/>
</dbReference>
<evidence type="ECO:0000256" key="2">
    <source>
        <dbReference type="ARBA" id="ARBA00004496"/>
    </source>
</evidence>
<reference evidence="9" key="1">
    <citation type="submission" date="2025-08" db="UniProtKB">
        <authorList>
            <consortium name="RefSeq"/>
        </authorList>
    </citation>
    <scope>IDENTIFICATION</scope>
    <source>
        <tissue evidence="9">Testes</tissue>
    </source>
</reference>
<dbReference type="Gene3D" id="1.25.10.10">
    <property type="entry name" value="Leucine-rich Repeat Variant"/>
    <property type="match status" value="2"/>
</dbReference>
<dbReference type="PANTHER" id="PTHR10997">
    <property type="entry name" value="IMPORTIN-7, 8, 11"/>
    <property type="match status" value="1"/>
</dbReference>
<dbReference type="InterPro" id="IPR013713">
    <property type="entry name" value="XPO2_central"/>
</dbReference>
<feature type="domain" description="Importin N-terminal" evidence="7">
    <location>
        <begin position="29"/>
        <end position="103"/>
    </location>
</feature>
<evidence type="ECO:0000256" key="6">
    <source>
        <dbReference type="ARBA" id="ARBA00023242"/>
    </source>
</evidence>
<keyword evidence="6" id="KW-0539">Nucleus</keyword>
<evidence type="ECO:0000313" key="8">
    <source>
        <dbReference type="Proteomes" id="UP000694865"/>
    </source>
</evidence>
<keyword evidence="5" id="KW-0653">Protein transport</keyword>
<evidence type="ECO:0000256" key="1">
    <source>
        <dbReference type="ARBA" id="ARBA00004123"/>
    </source>
</evidence>
<comment type="subcellular location">
    <subcellularLocation>
        <location evidence="2">Cytoplasm</location>
    </subcellularLocation>
    <subcellularLocation>
        <location evidence="1">Nucleus</location>
    </subcellularLocation>
</comment>
<dbReference type="Pfam" id="PF03810">
    <property type="entry name" value="IBN_N"/>
    <property type="match status" value="1"/>
</dbReference>
<evidence type="ECO:0000256" key="4">
    <source>
        <dbReference type="ARBA" id="ARBA00022490"/>
    </source>
</evidence>
<dbReference type="RefSeq" id="XP_006818964.1">
    <property type="nucleotide sequence ID" value="XM_006818901.1"/>
</dbReference>
<dbReference type="InterPro" id="IPR011989">
    <property type="entry name" value="ARM-like"/>
</dbReference>
<dbReference type="SMART" id="SM00913">
    <property type="entry name" value="IBN_N"/>
    <property type="match status" value="1"/>
</dbReference>
<name>A0ABM0MG23_SACKO</name>